<protein>
    <recommendedName>
        <fullName evidence="3">Reverse transcriptase/retrotransposon-derived protein RNase H-like domain-containing protein</fullName>
    </recommendedName>
</protein>
<name>A0A392RWS8_9FABA</name>
<dbReference type="PANTHER" id="PTHR33064:SF37">
    <property type="entry name" value="RIBONUCLEASE H"/>
    <property type="match status" value="1"/>
</dbReference>
<proteinExistence type="predicted"/>
<accession>A0A392RWS8</accession>
<dbReference type="Proteomes" id="UP000265520">
    <property type="component" value="Unassembled WGS sequence"/>
</dbReference>
<comment type="caution">
    <text evidence="1">The sequence shown here is derived from an EMBL/GenBank/DDBJ whole genome shotgun (WGS) entry which is preliminary data.</text>
</comment>
<dbReference type="EMBL" id="LXQA010281855">
    <property type="protein sequence ID" value="MCI40617.1"/>
    <property type="molecule type" value="Genomic_DNA"/>
</dbReference>
<dbReference type="SUPFAM" id="SSF56672">
    <property type="entry name" value="DNA/RNA polymerases"/>
    <property type="match status" value="1"/>
</dbReference>
<evidence type="ECO:0000313" key="2">
    <source>
        <dbReference type="Proteomes" id="UP000265520"/>
    </source>
</evidence>
<dbReference type="InterPro" id="IPR043128">
    <property type="entry name" value="Rev_trsase/Diguanyl_cyclase"/>
</dbReference>
<dbReference type="Gene3D" id="3.30.70.270">
    <property type="match status" value="1"/>
</dbReference>
<evidence type="ECO:0008006" key="3">
    <source>
        <dbReference type="Google" id="ProtNLM"/>
    </source>
</evidence>
<dbReference type="InterPro" id="IPR043502">
    <property type="entry name" value="DNA/RNA_pol_sf"/>
</dbReference>
<evidence type="ECO:0000313" key="1">
    <source>
        <dbReference type="EMBL" id="MCI40617.1"/>
    </source>
</evidence>
<organism evidence="1 2">
    <name type="scientific">Trifolium medium</name>
    <dbReference type="NCBI Taxonomy" id="97028"/>
    <lineage>
        <taxon>Eukaryota</taxon>
        <taxon>Viridiplantae</taxon>
        <taxon>Streptophyta</taxon>
        <taxon>Embryophyta</taxon>
        <taxon>Tracheophyta</taxon>
        <taxon>Spermatophyta</taxon>
        <taxon>Magnoliopsida</taxon>
        <taxon>eudicotyledons</taxon>
        <taxon>Gunneridae</taxon>
        <taxon>Pentapetalae</taxon>
        <taxon>rosids</taxon>
        <taxon>fabids</taxon>
        <taxon>Fabales</taxon>
        <taxon>Fabaceae</taxon>
        <taxon>Papilionoideae</taxon>
        <taxon>50 kb inversion clade</taxon>
        <taxon>NPAAA clade</taxon>
        <taxon>Hologalegina</taxon>
        <taxon>IRL clade</taxon>
        <taxon>Trifolieae</taxon>
        <taxon>Trifolium</taxon>
    </lineage>
</organism>
<sequence>MDANKIKDVLQWPTPTTIKQLRGFLGLTGYYRRFIKAYAQLVGPLTDLLKKDAFVWSQEADIAFNHLKKAMTT</sequence>
<dbReference type="InterPro" id="IPR051320">
    <property type="entry name" value="Viral_Replic_Matur_Polypro"/>
</dbReference>
<dbReference type="AlphaFoldDB" id="A0A392RWS8"/>
<keyword evidence="2" id="KW-1185">Reference proteome</keyword>
<dbReference type="FunFam" id="3.30.70.270:FF:000020">
    <property type="entry name" value="Transposon Tf2-6 polyprotein-like Protein"/>
    <property type="match status" value="1"/>
</dbReference>
<reference evidence="1 2" key="1">
    <citation type="journal article" date="2018" name="Front. Plant Sci.">
        <title>Red Clover (Trifolium pratense) and Zigzag Clover (T. medium) - A Picture of Genomic Similarities and Differences.</title>
        <authorList>
            <person name="Dluhosova J."/>
            <person name="Istvanek J."/>
            <person name="Nedelnik J."/>
            <person name="Repkova J."/>
        </authorList>
    </citation>
    <scope>NUCLEOTIDE SEQUENCE [LARGE SCALE GENOMIC DNA]</scope>
    <source>
        <strain evidence="2">cv. 10/8</strain>
        <tissue evidence="1">Leaf</tissue>
    </source>
</reference>
<dbReference type="PANTHER" id="PTHR33064">
    <property type="entry name" value="POL PROTEIN"/>
    <property type="match status" value="1"/>
</dbReference>
<feature type="non-terminal residue" evidence="1">
    <location>
        <position position="73"/>
    </location>
</feature>